<feature type="region of interest" description="Disordered" evidence="6">
    <location>
        <begin position="593"/>
        <end position="660"/>
    </location>
</feature>
<feature type="compositionally biased region" description="Basic residues" evidence="6">
    <location>
        <begin position="596"/>
        <end position="618"/>
    </location>
</feature>
<dbReference type="CDD" id="cd20704">
    <property type="entry name" value="Orc3"/>
    <property type="match status" value="1"/>
</dbReference>
<feature type="domain" description="Origin recognition complex subunit 3 winged helix C-terminal" evidence="8">
    <location>
        <begin position="521"/>
        <end position="698"/>
    </location>
</feature>
<comment type="caution">
    <text evidence="9">The sequence shown here is derived from an EMBL/GenBank/DDBJ whole genome shotgun (WGS) entry which is preliminary data.</text>
</comment>
<evidence type="ECO:0000313" key="10">
    <source>
        <dbReference type="Proteomes" id="UP000298030"/>
    </source>
</evidence>
<dbReference type="GO" id="GO:0031261">
    <property type="term" value="C:DNA replication preinitiation complex"/>
    <property type="evidence" value="ECO:0007669"/>
    <property type="project" value="TreeGrafter"/>
</dbReference>
<accession>A0A4Y7TGK1</accession>
<dbReference type="GO" id="GO:0005656">
    <property type="term" value="C:nuclear pre-replicative complex"/>
    <property type="evidence" value="ECO:0007669"/>
    <property type="project" value="TreeGrafter"/>
</dbReference>
<dbReference type="InterPro" id="IPR020795">
    <property type="entry name" value="ORC3"/>
</dbReference>
<dbReference type="Pfam" id="PF07034">
    <property type="entry name" value="ORC3_N"/>
    <property type="match status" value="1"/>
</dbReference>
<dbReference type="GO" id="GO:0003688">
    <property type="term" value="F:DNA replication origin binding"/>
    <property type="evidence" value="ECO:0007669"/>
    <property type="project" value="TreeGrafter"/>
</dbReference>
<dbReference type="Pfam" id="PF18137">
    <property type="entry name" value="WHD_ORC"/>
    <property type="match status" value="1"/>
</dbReference>
<dbReference type="InterPro" id="IPR045667">
    <property type="entry name" value="ORC3_N"/>
</dbReference>
<evidence type="ECO:0000256" key="2">
    <source>
        <dbReference type="ARBA" id="ARBA00010977"/>
    </source>
</evidence>
<comment type="similarity">
    <text evidence="2">Belongs to the ORC3 family.</text>
</comment>
<dbReference type="EMBL" id="QPFP01000014">
    <property type="protein sequence ID" value="TEB32692.1"/>
    <property type="molecule type" value="Genomic_DNA"/>
</dbReference>
<evidence type="ECO:0000256" key="3">
    <source>
        <dbReference type="ARBA" id="ARBA00022705"/>
    </source>
</evidence>
<dbReference type="AlphaFoldDB" id="A0A4Y7TGK1"/>
<evidence type="ECO:0000259" key="7">
    <source>
        <dbReference type="Pfam" id="PF07034"/>
    </source>
</evidence>
<keyword evidence="5" id="KW-0539">Nucleus</keyword>
<evidence type="ECO:0000256" key="4">
    <source>
        <dbReference type="ARBA" id="ARBA00023125"/>
    </source>
</evidence>
<evidence type="ECO:0000313" key="9">
    <source>
        <dbReference type="EMBL" id="TEB32692.1"/>
    </source>
</evidence>
<dbReference type="PANTHER" id="PTHR12748:SF0">
    <property type="entry name" value="ORIGIN RECOGNITION COMPLEX SUBUNIT 3"/>
    <property type="match status" value="1"/>
</dbReference>
<keyword evidence="4" id="KW-0238">DNA-binding</keyword>
<feature type="compositionally biased region" description="Acidic residues" evidence="6">
    <location>
        <begin position="637"/>
        <end position="659"/>
    </location>
</feature>
<sequence length="702" mass="80048">MDQTLEETTFCIPYSGKGDNEIGLPNAHSILEDNNHSHGSMLRAYKQAWDRCLERIQTTVQELLEPHVEDVVKKILDDTTVPGLPNPELPVISISNPIFGASFLNDVCERLDTPSVHIYPSDCVNITSAMRALVTGLVETVDIPVKHRAATSLATFDINYLSAWYKQLEDEPTLLVVLHNFEEFDPSVMQDVFYICSQHLPQLPLSFILSLSTPLPTYLHMVYPRATLSHLRIRDVAIPNGMSVLNEILSQTFFSPDFTPDVIPGPASLEYIADFFSRHSRTLDSLITNIQLVHMKHFSVEPLACLVYPIPERPSPAVVEVAFARILAFEPKFSISPEEEFSATETLIAKVYECRVAVLGVYRKLKIAFDLMKRVQLFCVARKYKGMGWDIENGLTQIFLQFLSGKATVHRWVKEMHRIVRLLSEDQLEAFHAEFMAFYEEYVRDGADLLTWERHLGDWDRTEEAPLISEKGLEDPGNLAGYLVYFINDCLSRQIEDIPLWEIWYSGDTPFPSELVNPSIRASILAGLLRPLEFTSIPIQPKNVIKDTNEGSLWRLPDTSILFRRYLDSGRMVNVYDWFESFQAVLETQKEELKKQSARGRKRKASAKGKEKGTKKRASVSSKKQSGKGKGKQRQLDDDEAGEDEMDADGEEGEGEDAEEKWKLEVQARFMRALHELDYLAFIKHTKRRADHVVRTVFEVNE</sequence>
<evidence type="ECO:0000256" key="6">
    <source>
        <dbReference type="SAM" id="MobiDB-lite"/>
    </source>
</evidence>
<proteinExistence type="inferred from homology"/>
<organism evidence="9 10">
    <name type="scientific">Coprinellus micaceus</name>
    <name type="common">Glistening ink-cap mushroom</name>
    <name type="synonym">Coprinus micaceus</name>
    <dbReference type="NCBI Taxonomy" id="71717"/>
    <lineage>
        <taxon>Eukaryota</taxon>
        <taxon>Fungi</taxon>
        <taxon>Dikarya</taxon>
        <taxon>Basidiomycota</taxon>
        <taxon>Agaricomycotina</taxon>
        <taxon>Agaricomycetes</taxon>
        <taxon>Agaricomycetidae</taxon>
        <taxon>Agaricales</taxon>
        <taxon>Agaricineae</taxon>
        <taxon>Psathyrellaceae</taxon>
        <taxon>Coprinellus</taxon>
    </lineage>
</organism>
<keyword evidence="10" id="KW-1185">Reference proteome</keyword>
<dbReference type="Proteomes" id="UP000298030">
    <property type="component" value="Unassembled WGS sequence"/>
</dbReference>
<dbReference type="STRING" id="71717.A0A4Y7TGK1"/>
<name>A0A4Y7TGK1_COPMI</name>
<dbReference type="OrthoDB" id="10265211at2759"/>
<dbReference type="GO" id="GO:0005664">
    <property type="term" value="C:nuclear origin of replication recognition complex"/>
    <property type="evidence" value="ECO:0007669"/>
    <property type="project" value="InterPro"/>
</dbReference>
<dbReference type="PANTHER" id="PTHR12748">
    <property type="entry name" value="ORIGIN RECOGNITION COMPLEX SUBUNIT 3"/>
    <property type="match status" value="1"/>
</dbReference>
<reference evidence="9 10" key="1">
    <citation type="journal article" date="2019" name="Nat. Ecol. Evol.">
        <title>Megaphylogeny resolves global patterns of mushroom evolution.</title>
        <authorList>
            <person name="Varga T."/>
            <person name="Krizsan K."/>
            <person name="Foldi C."/>
            <person name="Dima B."/>
            <person name="Sanchez-Garcia M."/>
            <person name="Sanchez-Ramirez S."/>
            <person name="Szollosi G.J."/>
            <person name="Szarkandi J.G."/>
            <person name="Papp V."/>
            <person name="Albert L."/>
            <person name="Andreopoulos W."/>
            <person name="Angelini C."/>
            <person name="Antonin V."/>
            <person name="Barry K.W."/>
            <person name="Bougher N.L."/>
            <person name="Buchanan P."/>
            <person name="Buyck B."/>
            <person name="Bense V."/>
            <person name="Catcheside P."/>
            <person name="Chovatia M."/>
            <person name="Cooper J."/>
            <person name="Damon W."/>
            <person name="Desjardin D."/>
            <person name="Finy P."/>
            <person name="Geml J."/>
            <person name="Haridas S."/>
            <person name="Hughes K."/>
            <person name="Justo A."/>
            <person name="Karasinski D."/>
            <person name="Kautmanova I."/>
            <person name="Kiss B."/>
            <person name="Kocsube S."/>
            <person name="Kotiranta H."/>
            <person name="LaButti K.M."/>
            <person name="Lechner B.E."/>
            <person name="Liimatainen K."/>
            <person name="Lipzen A."/>
            <person name="Lukacs Z."/>
            <person name="Mihaltcheva S."/>
            <person name="Morgado L.N."/>
            <person name="Niskanen T."/>
            <person name="Noordeloos M.E."/>
            <person name="Ohm R.A."/>
            <person name="Ortiz-Santana B."/>
            <person name="Ovrebo C."/>
            <person name="Racz N."/>
            <person name="Riley R."/>
            <person name="Savchenko A."/>
            <person name="Shiryaev A."/>
            <person name="Soop K."/>
            <person name="Spirin V."/>
            <person name="Szebenyi C."/>
            <person name="Tomsovsky M."/>
            <person name="Tulloss R.E."/>
            <person name="Uehling J."/>
            <person name="Grigoriev I.V."/>
            <person name="Vagvolgyi C."/>
            <person name="Papp T."/>
            <person name="Martin F.M."/>
            <person name="Miettinen O."/>
            <person name="Hibbett D.S."/>
            <person name="Nagy L.G."/>
        </authorList>
    </citation>
    <scope>NUCLEOTIDE SEQUENCE [LARGE SCALE GENOMIC DNA]</scope>
    <source>
        <strain evidence="9 10">FP101781</strain>
    </source>
</reference>
<dbReference type="InterPro" id="IPR040855">
    <property type="entry name" value="ORC_WH_C"/>
</dbReference>
<gene>
    <name evidence="9" type="ORF">FA13DRAFT_1686816</name>
</gene>
<evidence type="ECO:0000259" key="8">
    <source>
        <dbReference type="Pfam" id="PF18137"/>
    </source>
</evidence>
<dbReference type="GO" id="GO:0006270">
    <property type="term" value="P:DNA replication initiation"/>
    <property type="evidence" value="ECO:0007669"/>
    <property type="project" value="TreeGrafter"/>
</dbReference>
<evidence type="ECO:0000256" key="5">
    <source>
        <dbReference type="ARBA" id="ARBA00023242"/>
    </source>
</evidence>
<protein>
    <submittedName>
        <fullName evidence="9">Uncharacterized protein</fullName>
    </submittedName>
</protein>
<keyword evidence="3" id="KW-0235">DNA replication</keyword>
<evidence type="ECO:0000256" key="1">
    <source>
        <dbReference type="ARBA" id="ARBA00004123"/>
    </source>
</evidence>
<feature type="domain" description="Origin recognition complex subunit 3 N-terminal" evidence="7">
    <location>
        <begin position="41"/>
        <end position="306"/>
    </location>
</feature>
<comment type="subcellular location">
    <subcellularLocation>
        <location evidence="1">Nucleus</location>
    </subcellularLocation>
</comment>